<reference evidence="2 3" key="1">
    <citation type="journal article" date="2019" name="Fungal Biol. Biotechnol.">
        <title>Draft genome sequence of fastidious pathogen Ceratobasidium theobromae, which causes vascular-streak dieback in Theobroma cacao.</title>
        <authorList>
            <person name="Ali S.S."/>
            <person name="Asman A."/>
            <person name="Shao J."/>
            <person name="Firmansyah A.P."/>
            <person name="Susilo A.W."/>
            <person name="Rosmana A."/>
            <person name="McMahon P."/>
            <person name="Junaid M."/>
            <person name="Guest D."/>
            <person name="Kheng T.Y."/>
            <person name="Meinhardt L.W."/>
            <person name="Bailey B.A."/>
        </authorList>
    </citation>
    <scope>NUCLEOTIDE SEQUENCE [LARGE SCALE GENOMIC DNA]</scope>
    <source>
        <strain evidence="2 3">CT2</strain>
    </source>
</reference>
<comment type="caution">
    <text evidence="2">The sequence shown here is derived from an EMBL/GenBank/DDBJ whole genome shotgun (WGS) entry which is preliminary data.</text>
</comment>
<keyword evidence="3" id="KW-1185">Reference proteome</keyword>
<dbReference type="AlphaFoldDB" id="A0A5N5QD72"/>
<feature type="compositionally biased region" description="Acidic residues" evidence="1">
    <location>
        <begin position="400"/>
        <end position="416"/>
    </location>
</feature>
<organism evidence="2 3">
    <name type="scientific">Ceratobasidium theobromae</name>
    <dbReference type="NCBI Taxonomy" id="1582974"/>
    <lineage>
        <taxon>Eukaryota</taxon>
        <taxon>Fungi</taxon>
        <taxon>Dikarya</taxon>
        <taxon>Basidiomycota</taxon>
        <taxon>Agaricomycotina</taxon>
        <taxon>Agaricomycetes</taxon>
        <taxon>Cantharellales</taxon>
        <taxon>Ceratobasidiaceae</taxon>
        <taxon>Ceratobasidium</taxon>
    </lineage>
</organism>
<evidence type="ECO:0000313" key="2">
    <source>
        <dbReference type="EMBL" id="KAB5589398.1"/>
    </source>
</evidence>
<evidence type="ECO:0000256" key="1">
    <source>
        <dbReference type="SAM" id="MobiDB-lite"/>
    </source>
</evidence>
<dbReference type="OrthoDB" id="3181046at2759"/>
<accession>A0A5N5QD72</accession>
<dbReference type="EMBL" id="SSOP01000276">
    <property type="protein sequence ID" value="KAB5589398.1"/>
    <property type="molecule type" value="Genomic_DNA"/>
</dbReference>
<evidence type="ECO:0000313" key="3">
    <source>
        <dbReference type="Proteomes" id="UP000383932"/>
    </source>
</evidence>
<feature type="region of interest" description="Disordered" evidence="1">
    <location>
        <begin position="397"/>
        <end position="416"/>
    </location>
</feature>
<protein>
    <submittedName>
        <fullName evidence="2">Uncharacterized protein</fullName>
    </submittedName>
</protein>
<sequence>MEARLTPKRTSSVPLVDHVFILRSFNHIHLHNRILLKINADLNYLVAAASIINAQHLPPGIDPRCKKMDNDQWDSFVGKEAIRKRAFARDPSQLGLPPDRAFTEVLFGHENKAQLNDNWFCGEGWNTSFERAKQLQCRYNTINLLDKSNNAPGTITVSVWSGTSSSTTVTETNESATAAGVMVKMAVSVLIRYAIDSSAFLTPHMPALQGKIPLVGAAETTVSFTQTYTKTFGKSQTFQTSTITTVSRAIEVGKANSKCTASMTTTTCQHESKGKYPIIALGWVGWRLKDEHTHKGQRARRWYVFIDGFPRAERQDFGTVNARISSETYATVISHCDSGKRDLSVARAERLSHSKSEIEAPIHAYDRRDTKAKLASAKAALPDKLKAKVIEADDALLLPVDDDDDDNDNDDEEDED</sequence>
<name>A0A5N5QD72_9AGAM</name>
<dbReference type="Proteomes" id="UP000383932">
    <property type="component" value="Unassembled WGS sequence"/>
</dbReference>
<gene>
    <name evidence="2" type="ORF">CTheo_7165</name>
</gene>
<proteinExistence type="predicted"/>